<sequence>MDVRIWFNRIWPARVHLIPMLRDNPDHARVQVYGTHPDPAAPALTACDVVEPEPGEDEAFFDFAIDFCQRHDIDVIMPSSRLVALADRAEAFSAVDTRVMCAPAETLRAVTDKSRMYAAAERSRVPVAPWRAVSDADGLRKAVQEFAGTDSALCVKPAGEYSAYGFRLLDDSPLKVSDFERLPRPTASVSAVADALQHAQDRGETVPELIVMPYLDPPEVSVDCLSDTAGTLVSAIARAKSGRVRTLVDDPDVMELARLAVGHFRLAYLSNVQFRYWKGQPVLLEVNARAAAGIYQTRMTGVNLVWAAVRMLLCGDPGEVPRPMLGGRLAVVEDAIPLSDTVIPDSRARERTPPPSPVGAPEANRTLSP</sequence>
<evidence type="ECO:0000313" key="5">
    <source>
        <dbReference type="Proteomes" id="UP001499987"/>
    </source>
</evidence>
<gene>
    <name evidence="4" type="ORF">GCM10009663_60340</name>
</gene>
<evidence type="ECO:0000256" key="2">
    <source>
        <dbReference type="SAM" id="MobiDB-lite"/>
    </source>
</evidence>
<name>A0ABP4ELH8_9ACTN</name>
<evidence type="ECO:0000256" key="1">
    <source>
        <dbReference type="PROSITE-ProRule" id="PRU00409"/>
    </source>
</evidence>
<proteinExistence type="predicted"/>
<keyword evidence="1" id="KW-0067">ATP-binding</keyword>
<dbReference type="Proteomes" id="UP001499987">
    <property type="component" value="Unassembled WGS sequence"/>
</dbReference>
<dbReference type="RefSeq" id="WP_344626859.1">
    <property type="nucleotide sequence ID" value="NZ_BAAALD010000080.1"/>
</dbReference>
<organism evidence="4 5">
    <name type="scientific">Kitasatospora arboriphila</name>
    <dbReference type="NCBI Taxonomy" id="258052"/>
    <lineage>
        <taxon>Bacteria</taxon>
        <taxon>Bacillati</taxon>
        <taxon>Actinomycetota</taxon>
        <taxon>Actinomycetes</taxon>
        <taxon>Kitasatosporales</taxon>
        <taxon>Streptomycetaceae</taxon>
        <taxon>Kitasatospora</taxon>
    </lineage>
</organism>
<protein>
    <submittedName>
        <fullName evidence="4">ATP-grasp domain-containing protein</fullName>
    </submittedName>
</protein>
<feature type="domain" description="ATP-grasp" evidence="3">
    <location>
        <begin position="117"/>
        <end position="313"/>
    </location>
</feature>
<dbReference type="PIRSF" id="PIRSF029120">
    <property type="entry name" value="UCP029120"/>
    <property type="match status" value="1"/>
</dbReference>
<keyword evidence="5" id="KW-1185">Reference proteome</keyword>
<feature type="region of interest" description="Disordered" evidence="2">
    <location>
        <begin position="342"/>
        <end position="369"/>
    </location>
</feature>
<reference evidence="5" key="1">
    <citation type="journal article" date="2019" name="Int. J. Syst. Evol. Microbiol.">
        <title>The Global Catalogue of Microorganisms (GCM) 10K type strain sequencing project: providing services to taxonomists for standard genome sequencing and annotation.</title>
        <authorList>
            <consortium name="The Broad Institute Genomics Platform"/>
            <consortium name="The Broad Institute Genome Sequencing Center for Infectious Disease"/>
            <person name="Wu L."/>
            <person name="Ma J."/>
        </authorList>
    </citation>
    <scope>NUCLEOTIDE SEQUENCE [LARGE SCALE GENOMIC DNA]</scope>
    <source>
        <strain evidence="5">JCM 13002</strain>
    </source>
</reference>
<evidence type="ECO:0000313" key="4">
    <source>
        <dbReference type="EMBL" id="GAA1110867.1"/>
    </source>
</evidence>
<dbReference type="PROSITE" id="PS50975">
    <property type="entry name" value="ATP_GRASP"/>
    <property type="match status" value="1"/>
</dbReference>
<dbReference type="Pfam" id="PF15632">
    <property type="entry name" value="ATPgrasp_Ter"/>
    <property type="match status" value="1"/>
</dbReference>
<dbReference type="InterPro" id="IPR011226">
    <property type="entry name" value="ATP-grasp_fam"/>
</dbReference>
<dbReference type="Gene3D" id="3.40.50.20">
    <property type="match status" value="1"/>
</dbReference>
<accession>A0ABP4ELH8</accession>
<comment type="caution">
    <text evidence="4">The sequence shown here is derived from an EMBL/GenBank/DDBJ whole genome shotgun (WGS) entry which is preliminary data.</text>
</comment>
<keyword evidence="1" id="KW-0547">Nucleotide-binding</keyword>
<dbReference type="SUPFAM" id="SSF56059">
    <property type="entry name" value="Glutathione synthetase ATP-binding domain-like"/>
    <property type="match status" value="1"/>
</dbReference>
<dbReference type="Gene3D" id="3.30.470.20">
    <property type="entry name" value="ATP-grasp fold, B domain"/>
    <property type="match status" value="1"/>
</dbReference>
<dbReference type="EMBL" id="BAAALD010000080">
    <property type="protein sequence ID" value="GAA1110867.1"/>
    <property type="molecule type" value="Genomic_DNA"/>
</dbReference>
<evidence type="ECO:0000259" key="3">
    <source>
        <dbReference type="PROSITE" id="PS50975"/>
    </source>
</evidence>
<dbReference type="InterPro" id="IPR011761">
    <property type="entry name" value="ATP-grasp"/>
</dbReference>